<comment type="pathway">
    <text evidence="1">Purine metabolism; IMP biosynthesis via de novo pathway; 5-amino-1-(5-phospho-D-ribosyl)imidazole-4-carboxamide from 5-amino-1-(5-phospho-D-ribosyl)imidazole-4-carboxylate: step 1/2.</text>
</comment>
<evidence type="ECO:0000313" key="9">
    <source>
        <dbReference type="Proteomes" id="UP000236248"/>
    </source>
</evidence>
<dbReference type="Proteomes" id="UP000236248">
    <property type="component" value="Chromosome NCAV"/>
</dbReference>
<reference evidence="9" key="1">
    <citation type="submission" date="2018-01" db="EMBL/GenBank/DDBJ databases">
        <authorList>
            <person name="Kerou L M."/>
        </authorList>
    </citation>
    <scope>NUCLEOTIDE SEQUENCE [LARGE SCALE GENOMIC DNA]</scope>
    <source>
        <strain evidence="9">SCU2</strain>
    </source>
</reference>
<keyword evidence="4" id="KW-0547">Nucleotide-binding</keyword>
<evidence type="ECO:0000256" key="4">
    <source>
        <dbReference type="ARBA" id="ARBA00022741"/>
    </source>
</evidence>
<accession>A0A2K5ATE0</accession>
<protein>
    <recommendedName>
        <fullName evidence="2">phosphoribosylaminoimidazolesuccinocarboxamide synthase</fullName>
        <ecNumber evidence="2">6.3.2.6</ecNumber>
    </recommendedName>
</protein>
<dbReference type="KEGG" id="ncv:NCAV_1755"/>
<evidence type="ECO:0000256" key="2">
    <source>
        <dbReference type="ARBA" id="ARBA00012217"/>
    </source>
</evidence>
<name>A0A2K5ATE0_9ARCH</name>
<sequence length="389" mass="44947">MLIVVMIRIEGSSKDLLIEVEPKDDEMGIGYFIPKDTFSIFDYKVRGKWPFSIPHKGLAMRYIINKSFELANSAGIRTCFIEAVEHGCKVHVVRVPGRELPLNQMEIEIGTRNRMVDLEFIFNYYLHPRSSLLADMRQGRKDYKAYGFTSMPEGGELIPASASGELILSYTTKYDKRGDISLSRDEARIRSRLTDEQWSKAHELIKECTMLICRYAEKRGLLRFDGKYEVYVDSNGDVGLADTFGNPEEDRYMLEIRDVSMVERFLDFYMRRWRLDASRIDAVRDGLRRMMGKRHMVDVSKQFLRNWYIDNGWRQLYVSGKSDVPPTMPRDAISAYTDCMLSFASLWSDKTAEIVNTTGVLVRPIVEVASELYALEHLNRSNLLPMEGL</sequence>
<gene>
    <name evidence="8" type="ORF">NCAV_1755</name>
</gene>
<dbReference type="Gene3D" id="3.30.470.20">
    <property type="entry name" value="ATP-grasp fold, B domain"/>
    <property type="match status" value="1"/>
</dbReference>
<evidence type="ECO:0000313" key="8">
    <source>
        <dbReference type="EMBL" id="SPC34918.1"/>
    </source>
</evidence>
<feature type="domain" description="SAICAR synthetase/ADE2 N-terminal" evidence="7">
    <location>
        <begin position="32"/>
        <end position="253"/>
    </location>
</feature>
<keyword evidence="6" id="KW-0067">ATP-binding</keyword>
<dbReference type="GO" id="GO:0005524">
    <property type="term" value="F:ATP binding"/>
    <property type="evidence" value="ECO:0007669"/>
    <property type="project" value="UniProtKB-KW"/>
</dbReference>
<dbReference type="Pfam" id="PF01259">
    <property type="entry name" value="SAICAR_synt"/>
    <property type="match status" value="1"/>
</dbReference>
<dbReference type="GO" id="GO:0006189">
    <property type="term" value="P:'de novo' IMP biosynthetic process"/>
    <property type="evidence" value="ECO:0007669"/>
    <property type="project" value="UniProtKB-UniPathway"/>
</dbReference>
<evidence type="ECO:0000256" key="3">
    <source>
        <dbReference type="ARBA" id="ARBA00022598"/>
    </source>
</evidence>
<dbReference type="InterPro" id="IPR028923">
    <property type="entry name" value="SAICAR_synt/ADE2_N"/>
</dbReference>
<evidence type="ECO:0000256" key="5">
    <source>
        <dbReference type="ARBA" id="ARBA00022755"/>
    </source>
</evidence>
<dbReference type="EMBL" id="LT981265">
    <property type="protein sequence ID" value="SPC34918.1"/>
    <property type="molecule type" value="Genomic_DNA"/>
</dbReference>
<proteinExistence type="predicted"/>
<organism evidence="8 9">
    <name type="scientific">Candidatus Nitrosocaldus cavascurensis</name>
    <dbReference type="NCBI Taxonomy" id="2058097"/>
    <lineage>
        <taxon>Archaea</taxon>
        <taxon>Nitrososphaerota</taxon>
        <taxon>Nitrososphaeria</taxon>
        <taxon>Candidatus Nitrosocaldales</taxon>
        <taxon>Candidatus Nitrosocaldaceae</taxon>
        <taxon>Candidatus Nitrosocaldus</taxon>
    </lineage>
</organism>
<keyword evidence="9" id="KW-1185">Reference proteome</keyword>
<evidence type="ECO:0000259" key="7">
    <source>
        <dbReference type="Pfam" id="PF01259"/>
    </source>
</evidence>
<dbReference type="EC" id="6.3.2.6" evidence="2"/>
<dbReference type="PANTHER" id="PTHR43700">
    <property type="entry name" value="PHOSPHORIBOSYLAMINOIMIDAZOLE-SUCCINOCARBOXAMIDE SYNTHASE"/>
    <property type="match status" value="1"/>
</dbReference>
<evidence type="ECO:0000256" key="6">
    <source>
        <dbReference type="ARBA" id="ARBA00022840"/>
    </source>
</evidence>
<dbReference type="UniPathway" id="UPA00074">
    <property type="reaction ID" value="UER00131"/>
</dbReference>
<keyword evidence="3" id="KW-0436">Ligase</keyword>
<dbReference type="AlphaFoldDB" id="A0A2K5ATE0"/>
<evidence type="ECO:0000256" key="1">
    <source>
        <dbReference type="ARBA" id="ARBA00004672"/>
    </source>
</evidence>
<dbReference type="GO" id="GO:0005737">
    <property type="term" value="C:cytoplasm"/>
    <property type="evidence" value="ECO:0007669"/>
    <property type="project" value="TreeGrafter"/>
</dbReference>
<keyword evidence="5" id="KW-0658">Purine biosynthesis</keyword>
<dbReference type="PANTHER" id="PTHR43700:SF1">
    <property type="entry name" value="PHOSPHORIBOSYLAMINOIMIDAZOLE-SUCCINOCARBOXAMIDE SYNTHASE"/>
    <property type="match status" value="1"/>
</dbReference>
<dbReference type="GO" id="GO:0004639">
    <property type="term" value="F:phosphoribosylaminoimidazolesuccinocarboxamide synthase activity"/>
    <property type="evidence" value="ECO:0007669"/>
    <property type="project" value="UniProtKB-EC"/>
</dbReference>
<dbReference type="SUPFAM" id="SSF56104">
    <property type="entry name" value="SAICAR synthase-like"/>
    <property type="match status" value="1"/>
</dbReference>